<name>A0A7W4K3Q7_9PROT</name>
<accession>A0A7W4K3Q7</accession>
<dbReference type="InterPro" id="IPR050336">
    <property type="entry name" value="Chromosome_partition/occlusion"/>
</dbReference>
<proteinExistence type="inferred from homology"/>
<dbReference type="InterPro" id="IPR004437">
    <property type="entry name" value="ParB/RepB/Spo0J"/>
</dbReference>
<dbReference type="RefSeq" id="WP_183010719.1">
    <property type="nucleotide sequence ID" value="NZ_JABEQP010000033.1"/>
</dbReference>
<feature type="compositionally biased region" description="Acidic residues" evidence="2">
    <location>
        <begin position="567"/>
        <end position="590"/>
    </location>
</feature>
<feature type="region of interest" description="Disordered" evidence="2">
    <location>
        <begin position="341"/>
        <end position="367"/>
    </location>
</feature>
<feature type="domain" description="ParB-like N-terminal" evidence="3">
    <location>
        <begin position="15"/>
        <end position="106"/>
    </location>
</feature>
<dbReference type="SMART" id="SM00470">
    <property type="entry name" value="ParB"/>
    <property type="match status" value="1"/>
</dbReference>
<dbReference type="SUPFAM" id="SSF110849">
    <property type="entry name" value="ParB/Sulfiredoxin"/>
    <property type="match status" value="1"/>
</dbReference>
<dbReference type="GO" id="GO:0005694">
    <property type="term" value="C:chromosome"/>
    <property type="evidence" value="ECO:0007669"/>
    <property type="project" value="TreeGrafter"/>
</dbReference>
<sequence length="643" mass="70910">MINQAADAKREYELRFVDPRTLRENPNNPRTSKPDPLEDRKLALNIKCLGVLQPPIVREGEDGTLTVIYGSRRARCSVMAKRPEIPVLVKLSEDTQDDLAAGSENEIRQNMTRPEMWRWVNKMREEKKLSDKEIAKALMRDVAYIKGLSRLSQMHGPILHAIEIGRGPDNGDEKTIAMASLDDQRAVWGAYFAERLEGVEDPAEYRLDPEDPEDIVDWDDFVSALKETRFFASDARFDSSVANAYGVHWEADLFAPADEDGRFTTDRRAFQAAQQHWIDSCRPEGSVAMVEDHYGNMTAPEGFRRLYGWHGVEDEDVVAFYLSPTTLKIAEYRVRPVAETDQGARPPMASAANHPAGPKVRADISGSGDKMIGEIRTQALRKALDGVQDTVDPWDLVAGLLLAFGGENVVVQGDPTRGYGKRSARKTAVARLFPEGVMVRDEGLLREQAVAVVKSAASCDISMHSGSGLPAQLMGILFDADAQMPNMAFEDFLKTMSKAGISKAMEVEGLAPLATGKAMRAALIAHVGDGRWVPPAAGFAQAQEAWKHALQRENERLEQSVARPWDEEADDEDEGEFADDPMTEAEEPCPGDEAGPADGLAMDEASEEAVSPMQPVAETFRAAFTDTDAGRRHFDEHVVFVAA</sequence>
<organism evidence="4 5">
    <name type="scientific">Gluconacetobacter dulcium</name>
    <dbReference type="NCBI Taxonomy" id="2729096"/>
    <lineage>
        <taxon>Bacteria</taxon>
        <taxon>Pseudomonadati</taxon>
        <taxon>Pseudomonadota</taxon>
        <taxon>Alphaproteobacteria</taxon>
        <taxon>Acetobacterales</taxon>
        <taxon>Acetobacteraceae</taxon>
        <taxon>Gluconacetobacter</taxon>
    </lineage>
</organism>
<dbReference type="EMBL" id="JABEQP010000033">
    <property type="protein sequence ID" value="MBB2199819.1"/>
    <property type="molecule type" value="Genomic_DNA"/>
</dbReference>
<dbReference type="SUPFAM" id="SSF109709">
    <property type="entry name" value="KorB DNA-binding domain-like"/>
    <property type="match status" value="1"/>
</dbReference>
<evidence type="ECO:0000256" key="2">
    <source>
        <dbReference type="SAM" id="MobiDB-lite"/>
    </source>
</evidence>
<dbReference type="GO" id="GO:0003677">
    <property type="term" value="F:DNA binding"/>
    <property type="evidence" value="ECO:0007669"/>
    <property type="project" value="InterPro"/>
</dbReference>
<evidence type="ECO:0000259" key="3">
    <source>
        <dbReference type="SMART" id="SM00470"/>
    </source>
</evidence>
<gene>
    <name evidence="4" type="ORF">HLH44_20735</name>
</gene>
<evidence type="ECO:0000313" key="4">
    <source>
        <dbReference type="EMBL" id="MBB2199819.1"/>
    </source>
</evidence>
<dbReference type="Pfam" id="PF02195">
    <property type="entry name" value="ParB_N"/>
    <property type="match status" value="1"/>
</dbReference>
<evidence type="ECO:0000256" key="1">
    <source>
        <dbReference type="ARBA" id="ARBA00006295"/>
    </source>
</evidence>
<reference evidence="4 5" key="1">
    <citation type="submission" date="2020-04" db="EMBL/GenBank/DDBJ databases">
        <title>Description of novel Gluconacetobacter.</title>
        <authorList>
            <person name="Sombolestani A."/>
        </authorList>
    </citation>
    <scope>NUCLEOTIDE SEQUENCE [LARGE SCALE GENOMIC DNA]</scope>
    <source>
        <strain evidence="4 5">LMG 22058</strain>
    </source>
</reference>
<comment type="caution">
    <text evidence="4">The sequence shown here is derived from an EMBL/GenBank/DDBJ whole genome shotgun (WGS) entry which is preliminary data.</text>
</comment>
<dbReference type="InterPro" id="IPR003115">
    <property type="entry name" value="ParB_N"/>
</dbReference>
<dbReference type="Proteomes" id="UP000530320">
    <property type="component" value="Unassembled WGS sequence"/>
</dbReference>
<dbReference type="AlphaFoldDB" id="A0A7W4K3Q7"/>
<dbReference type="PANTHER" id="PTHR33375">
    <property type="entry name" value="CHROMOSOME-PARTITIONING PROTEIN PARB-RELATED"/>
    <property type="match status" value="1"/>
</dbReference>
<feature type="region of interest" description="Disordered" evidence="2">
    <location>
        <begin position="557"/>
        <end position="599"/>
    </location>
</feature>
<dbReference type="GO" id="GO:0007059">
    <property type="term" value="P:chromosome segregation"/>
    <property type="evidence" value="ECO:0007669"/>
    <property type="project" value="TreeGrafter"/>
</dbReference>
<feature type="region of interest" description="Disordered" evidence="2">
    <location>
        <begin position="17"/>
        <end position="38"/>
    </location>
</feature>
<dbReference type="PANTHER" id="PTHR33375:SF1">
    <property type="entry name" value="CHROMOSOME-PARTITIONING PROTEIN PARB-RELATED"/>
    <property type="match status" value="1"/>
</dbReference>
<dbReference type="Gene3D" id="3.90.1530.10">
    <property type="entry name" value="Conserved hypothetical protein from pyrococcus furiosus pfu- 392566-001, ParB domain"/>
    <property type="match status" value="1"/>
</dbReference>
<protein>
    <submittedName>
        <fullName evidence="4">ParB/RepB/Spo0J family partition protein</fullName>
    </submittedName>
</protein>
<comment type="similarity">
    <text evidence="1">Belongs to the ParB family.</text>
</comment>
<evidence type="ECO:0000313" key="5">
    <source>
        <dbReference type="Proteomes" id="UP000530320"/>
    </source>
</evidence>
<dbReference type="NCBIfam" id="TIGR00180">
    <property type="entry name" value="parB_part"/>
    <property type="match status" value="1"/>
</dbReference>
<dbReference type="InterPro" id="IPR036086">
    <property type="entry name" value="ParB/Sulfiredoxin_sf"/>
</dbReference>